<dbReference type="AlphaFoldDB" id="A0A4R8IG92"/>
<keyword evidence="3" id="KW-1185">Reference proteome</keyword>
<evidence type="ECO:0000313" key="2">
    <source>
        <dbReference type="EMBL" id="TDX98182.1"/>
    </source>
</evidence>
<comment type="caution">
    <text evidence="2">The sequence shown here is derived from an EMBL/GenBank/DDBJ whole genome shotgun (WGS) entry which is preliminary data.</text>
</comment>
<feature type="transmembrane region" description="Helical" evidence="1">
    <location>
        <begin position="38"/>
        <end position="55"/>
    </location>
</feature>
<feature type="transmembrane region" description="Helical" evidence="1">
    <location>
        <begin position="12"/>
        <end position="32"/>
    </location>
</feature>
<accession>A0A4R8IG92</accession>
<gene>
    <name evidence="2" type="ORF">EDC23_2666</name>
</gene>
<proteinExistence type="predicted"/>
<evidence type="ECO:0000256" key="1">
    <source>
        <dbReference type="SAM" id="Phobius"/>
    </source>
</evidence>
<evidence type="ECO:0000313" key="3">
    <source>
        <dbReference type="Proteomes" id="UP000294914"/>
    </source>
</evidence>
<protein>
    <submittedName>
        <fullName evidence="2">Uncharacterized protein</fullName>
    </submittedName>
</protein>
<keyword evidence="1" id="KW-0472">Membrane</keyword>
<keyword evidence="1" id="KW-0812">Transmembrane</keyword>
<reference evidence="2 3" key="1">
    <citation type="submission" date="2019-03" db="EMBL/GenBank/DDBJ databases">
        <title>Genomic Encyclopedia of Type Strains, Phase IV (KMG-IV): sequencing the most valuable type-strain genomes for metagenomic binning, comparative biology and taxonomic classification.</title>
        <authorList>
            <person name="Goeker M."/>
        </authorList>
    </citation>
    <scope>NUCLEOTIDE SEQUENCE [LARGE SCALE GENOMIC DNA]</scope>
    <source>
        <strain evidence="2 3">DSM 16326</strain>
    </source>
</reference>
<name>A0A4R8IG92_9GAMM</name>
<dbReference type="EMBL" id="SOQX01000009">
    <property type="protein sequence ID" value="TDX98182.1"/>
    <property type="molecule type" value="Genomic_DNA"/>
</dbReference>
<organism evidence="2 3">
    <name type="scientific">Thiohalophilus thiocyanatoxydans</name>
    <dbReference type="NCBI Taxonomy" id="381308"/>
    <lineage>
        <taxon>Bacteria</taxon>
        <taxon>Pseudomonadati</taxon>
        <taxon>Pseudomonadota</taxon>
        <taxon>Gammaproteobacteria</taxon>
        <taxon>Thiohalomonadales</taxon>
        <taxon>Thiohalophilaceae</taxon>
        <taxon>Thiohalophilus</taxon>
    </lineage>
</organism>
<keyword evidence="1" id="KW-1133">Transmembrane helix</keyword>
<dbReference type="Proteomes" id="UP000294914">
    <property type="component" value="Unassembled WGS sequence"/>
</dbReference>
<sequence>MAMKLKKFLGYEWDAIAGILAAVIAVILHLLHVVDEKVVLPILFALLGLLFINFMRHTRNNELTAEKVESTAQTVERIQASLKSPDVVLVGPRRLRTVNEHFVRNMSEDTIWFNVCLSMYIPQALFDALLKPAIDNPLVSSIQFVLDTSQKDLWQTLQPRIADCSGGFKVKEPRWCQLSKTTSFILADSQSSGGTEALLSFWGEPFMAQSTEQDVPRFIFHIQKNSELLPHLVELQRAQSRSSTPSPERK</sequence>